<organism evidence="1 2">
    <name type="scientific">Macrosiphum euphorbiae</name>
    <name type="common">potato aphid</name>
    <dbReference type="NCBI Taxonomy" id="13131"/>
    <lineage>
        <taxon>Eukaryota</taxon>
        <taxon>Metazoa</taxon>
        <taxon>Ecdysozoa</taxon>
        <taxon>Arthropoda</taxon>
        <taxon>Hexapoda</taxon>
        <taxon>Insecta</taxon>
        <taxon>Pterygota</taxon>
        <taxon>Neoptera</taxon>
        <taxon>Paraneoptera</taxon>
        <taxon>Hemiptera</taxon>
        <taxon>Sternorrhyncha</taxon>
        <taxon>Aphidomorpha</taxon>
        <taxon>Aphidoidea</taxon>
        <taxon>Aphididae</taxon>
        <taxon>Macrosiphini</taxon>
        <taxon>Macrosiphum</taxon>
    </lineage>
</organism>
<sequence>MESDSSVSEEFSFIFDWSILNKIDSWLFGSSSPSSISSHFAPLEVHNEKMQVLLIDVLIVLRVFTSSDSHDYYAFMQISMRSITGVIYHASQSHSSHFTSLQ</sequence>
<proteinExistence type="predicted"/>
<evidence type="ECO:0000313" key="1">
    <source>
        <dbReference type="EMBL" id="CAI6366466.1"/>
    </source>
</evidence>
<dbReference type="EMBL" id="CARXXK010000004">
    <property type="protein sequence ID" value="CAI6366466.1"/>
    <property type="molecule type" value="Genomic_DNA"/>
</dbReference>
<evidence type="ECO:0000313" key="2">
    <source>
        <dbReference type="Proteomes" id="UP001160148"/>
    </source>
</evidence>
<protein>
    <submittedName>
        <fullName evidence="1">Uncharacterized protein</fullName>
    </submittedName>
</protein>
<reference evidence="1 2" key="1">
    <citation type="submission" date="2023-01" db="EMBL/GenBank/DDBJ databases">
        <authorList>
            <person name="Whitehead M."/>
        </authorList>
    </citation>
    <scope>NUCLEOTIDE SEQUENCE [LARGE SCALE GENOMIC DNA]</scope>
</reference>
<dbReference type="AlphaFoldDB" id="A0AAV0XEE5"/>
<dbReference type="Proteomes" id="UP001160148">
    <property type="component" value="Unassembled WGS sequence"/>
</dbReference>
<keyword evidence="2" id="KW-1185">Reference proteome</keyword>
<accession>A0AAV0XEE5</accession>
<name>A0AAV0XEE5_9HEMI</name>
<gene>
    <name evidence="1" type="ORF">MEUPH1_LOCUS21049</name>
</gene>
<comment type="caution">
    <text evidence="1">The sequence shown here is derived from an EMBL/GenBank/DDBJ whole genome shotgun (WGS) entry which is preliminary data.</text>
</comment>